<dbReference type="RefSeq" id="WP_125418812.1">
    <property type="nucleotide sequence ID" value="NZ_RWIT01000002.1"/>
</dbReference>
<sequence length="111" mass="12710">MKFGYKQAAREARAARKAIGKQYNAVRAILLEGTLELTVRSGARTVALSPQLKEVSIFLSDVADELMRQYLALKQEEQEHLEEHAYYKELDKQSLKRGQEVELAERRNNAC</sequence>
<proteinExistence type="predicted"/>
<reference evidence="1 2" key="1">
    <citation type="submission" date="2018-12" db="EMBL/GenBank/DDBJ databases">
        <authorList>
            <person name="Feng G."/>
            <person name="Zhu H."/>
        </authorList>
    </citation>
    <scope>NUCLEOTIDE SEQUENCE [LARGE SCALE GENOMIC DNA]</scope>
    <source>
        <strain evidence="1 2">KCTC 12533</strain>
    </source>
</reference>
<comment type="caution">
    <text evidence="1">The sequence shown here is derived from an EMBL/GenBank/DDBJ whole genome shotgun (WGS) entry which is preliminary data.</text>
</comment>
<evidence type="ECO:0000313" key="1">
    <source>
        <dbReference type="EMBL" id="RSK50114.1"/>
    </source>
</evidence>
<dbReference type="AlphaFoldDB" id="A0A428KUD2"/>
<protein>
    <submittedName>
        <fullName evidence="1">Uncharacterized protein</fullName>
    </submittedName>
</protein>
<dbReference type="Proteomes" id="UP000273500">
    <property type="component" value="Unassembled WGS sequence"/>
</dbReference>
<accession>A0A428KUD2</accession>
<evidence type="ECO:0000313" key="2">
    <source>
        <dbReference type="Proteomes" id="UP000273500"/>
    </source>
</evidence>
<keyword evidence="2" id="KW-1185">Reference proteome</keyword>
<name>A0A428KUD2_9BACT</name>
<organism evidence="1 2">
    <name type="scientific">Hymenobacter rigui</name>
    <dbReference type="NCBI Taxonomy" id="334424"/>
    <lineage>
        <taxon>Bacteria</taxon>
        <taxon>Pseudomonadati</taxon>
        <taxon>Bacteroidota</taxon>
        <taxon>Cytophagia</taxon>
        <taxon>Cytophagales</taxon>
        <taxon>Hymenobacteraceae</taxon>
        <taxon>Hymenobacter</taxon>
    </lineage>
</organism>
<dbReference type="EMBL" id="RWIT01000002">
    <property type="protein sequence ID" value="RSK50114.1"/>
    <property type="molecule type" value="Genomic_DNA"/>
</dbReference>
<gene>
    <name evidence="1" type="ORF">EI291_05535</name>
</gene>